<dbReference type="GO" id="GO:0016829">
    <property type="term" value="F:lyase activity"/>
    <property type="evidence" value="ECO:0007669"/>
    <property type="project" value="UniProtKB-KW"/>
</dbReference>
<evidence type="ECO:0000256" key="5">
    <source>
        <dbReference type="ARBA" id="ARBA00035169"/>
    </source>
</evidence>
<dbReference type="RefSeq" id="WP_232593343.1">
    <property type="nucleotide sequence ID" value="NZ_BSPD01000029.1"/>
</dbReference>
<protein>
    <recommendedName>
        <fullName evidence="5">(2E)-enoyl-[ACP] glycyltransferase</fullName>
        <ecNumber evidence="4">4.3.2.11</ecNumber>
    </recommendedName>
    <alternativeName>
        <fullName evidence="6">(2E)-unsaturated fatty acyl-[ACP] glycyltransferase</fullName>
    </alternativeName>
</protein>
<evidence type="ECO:0000256" key="7">
    <source>
        <dbReference type="ARBA" id="ARBA00048742"/>
    </source>
</evidence>
<evidence type="ECO:0000256" key="1">
    <source>
        <dbReference type="ARBA" id="ARBA00023098"/>
    </source>
</evidence>
<name>A0AA37T1X4_9GAMM</name>
<dbReference type="EMBL" id="BSPD01000029">
    <property type="protein sequence ID" value="GLS25304.1"/>
    <property type="molecule type" value="Genomic_DNA"/>
</dbReference>
<evidence type="ECO:0000256" key="6">
    <source>
        <dbReference type="ARBA" id="ARBA00035448"/>
    </source>
</evidence>
<proteinExistence type="inferred from homology"/>
<dbReference type="InterPro" id="IPR022598">
    <property type="entry name" value="FcoT_ThioEstase"/>
</dbReference>
<organism evidence="8 9">
    <name type="scientific">Marinibactrum halimedae</name>
    <dbReference type="NCBI Taxonomy" id="1444977"/>
    <lineage>
        <taxon>Bacteria</taxon>
        <taxon>Pseudomonadati</taxon>
        <taxon>Pseudomonadota</taxon>
        <taxon>Gammaproteobacteria</taxon>
        <taxon>Cellvibrionales</taxon>
        <taxon>Cellvibrionaceae</taxon>
        <taxon>Marinibactrum</taxon>
    </lineage>
</organism>
<gene>
    <name evidence="8" type="ORF">GCM10007877_10180</name>
</gene>
<evidence type="ECO:0000313" key="9">
    <source>
        <dbReference type="Proteomes" id="UP001156870"/>
    </source>
</evidence>
<evidence type="ECO:0000256" key="4">
    <source>
        <dbReference type="ARBA" id="ARBA00035127"/>
    </source>
</evidence>
<sequence>MNTSNTFVKQVLSSEGEALPINEKSYSANEPSSEGWREPISQSFKARVLSPYRDHCRYLKEAVFSATSTKATEMLMEGEFAIADSCYIDDTGHFNAVEFNICFNQIAYTHLAYCIKHHLIEELNDYDISSFFQKQLSNFLIVNISSQYLSELNAKYFKGLFGIHSIRKRSQYTFMKTYCEFEDEHKGRAKGEVTLAIRSASIE</sequence>
<evidence type="ECO:0000313" key="8">
    <source>
        <dbReference type="EMBL" id="GLS25304.1"/>
    </source>
</evidence>
<reference evidence="8 9" key="1">
    <citation type="journal article" date="2014" name="Int. J. Syst. Evol. Microbiol.">
        <title>Complete genome sequence of Corynebacterium casei LMG S-19264T (=DSM 44701T), isolated from a smear-ripened cheese.</title>
        <authorList>
            <consortium name="US DOE Joint Genome Institute (JGI-PGF)"/>
            <person name="Walter F."/>
            <person name="Albersmeier A."/>
            <person name="Kalinowski J."/>
            <person name="Ruckert C."/>
        </authorList>
    </citation>
    <scope>NUCLEOTIDE SEQUENCE [LARGE SCALE GENOMIC DNA]</scope>
    <source>
        <strain evidence="8 9">NBRC 110095</strain>
    </source>
</reference>
<dbReference type="GO" id="GO:0006629">
    <property type="term" value="P:lipid metabolic process"/>
    <property type="evidence" value="ECO:0007669"/>
    <property type="project" value="UniProtKB-KW"/>
</dbReference>
<accession>A0AA37T1X4</accession>
<dbReference type="InterPro" id="IPR043064">
    <property type="entry name" value="FcoT_ThioEstase_Rv0098-like_sf"/>
</dbReference>
<dbReference type="Proteomes" id="UP001156870">
    <property type="component" value="Unassembled WGS sequence"/>
</dbReference>
<keyword evidence="1" id="KW-0443">Lipid metabolism</keyword>
<dbReference type="EC" id="4.3.2.11" evidence="4"/>
<keyword evidence="2" id="KW-0456">Lyase</keyword>
<dbReference type="AlphaFoldDB" id="A0AA37T1X4"/>
<dbReference type="Pfam" id="PF10862">
    <property type="entry name" value="FcoT"/>
    <property type="match status" value="1"/>
</dbReference>
<evidence type="ECO:0000256" key="2">
    <source>
        <dbReference type="ARBA" id="ARBA00023239"/>
    </source>
</evidence>
<comment type="catalytic activity">
    <reaction evidence="7">
        <text>a (3R)-3-[(carboxymethyl)amino]fatty acid + holo-[ACP] + H(+) = a (2E)-enoyl-[ACP] + glycine + H2O</text>
        <dbReference type="Rhea" id="RHEA:74923"/>
        <dbReference type="Rhea" id="RHEA-COMP:9685"/>
        <dbReference type="Rhea" id="RHEA-COMP:9925"/>
        <dbReference type="ChEBI" id="CHEBI:15377"/>
        <dbReference type="ChEBI" id="CHEBI:15378"/>
        <dbReference type="ChEBI" id="CHEBI:57305"/>
        <dbReference type="ChEBI" id="CHEBI:64479"/>
        <dbReference type="ChEBI" id="CHEBI:78784"/>
        <dbReference type="ChEBI" id="CHEBI:193080"/>
        <dbReference type="EC" id="4.3.2.11"/>
    </reaction>
    <physiologicalReaction direction="right-to-left" evidence="7">
        <dbReference type="Rhea" id="RHEA:74925"/>
    </physiologicalReaction>
</comment>
<keyword evidence="9" id="KW-1185">Reference proteome</keyword>
<evidence type="ECO:0000256" key="3">
    <source>
        <dbReference type="ARBA" id="ARBA00035117"/>
    </source>
</evidence>
<comment type="caution">
    <text evidence="8">The sequence shown here is derived from an EMBL/GenBank/DDBJ whole genome shotgun (WGS) entry which is preliminary data.</text>
</comment>
<comment type="similarity">
    <text evidence="3">Belongs to the FcoT family.</text>
</comment>
<dbReference type="Gene3D" id="3.10.129.30">
    <property type="entry name" value="Rv0098, thioesterase-like hot dog domain"/>
    <property type="match status" value="1"/>
</dbReference>